<reference evidence="4" key="1">
    <citation type="journal article" date="2010" name="PLoS Negl. Trop. Dis.">
        <title>The genome sequence of Trypanosoma brucei gambiense, causative agent of chronic human african trypanosomiasis.</title>
        <authorList>
            <person name="Jackson A.P."/>
            <person name="Sanders M."/>
            <person name="Berry A."/>
            <person name="McQuillan J."/>
            <person name="Aslett M.A."/>
            <person name="Quail M.A."/>
            <person name="Chukualim B."/>
            <person name="Capewell P."/>
            <person name="MacLeod A."/>
            <person name="Melville S.E."/>
            <person name="Gibson W."/>
            <person name="Barry J.D."/>
            <person name="Berriman M."/>
            <person name="Hertz-Fowler C."/>
        </authorList>
    </citation>
    <scope>NUCLEOTIDE SEQUENCE [LARGE SCALE GENOMIC DNA]</scope>
    <source>
        <strain evidence="4">MHOM/CI/86/DAL972</strain>
    </source>
</reference>
<sequence length="462" mass="50947">MAAAVTIEELQNQLDARRARLQSRINALLRAGGDENLPHLDELHLERLRLMQTTTELRESCSDVKQEVEEQHGAHLVYPLAARVQRLEGFAQRAAAYVVDELPAEMENLAAADKIHSKEEIAAYGVELQKTLEGEHRSIEALRQRTARCAREIRNGPRIIRGEPLAGTRFTRAQTQEVPDELRDTLAYTDEAKINNTELVLRVRELRKVRKELQMQVREEKQRTEKEITKLKINIRSMELANKRDASICQRLNVTNAALTTNAQTLLGQLNVEHFGNEETDDAVDRLASRYDNSYRRRVAEIAFDQIDEFYSENPEEKKEVKKVRRIRRVKRPTKKAEEPAEGEAAAEGEGEAPKEGEAAAEGEGEAPKEGEAAAGEAPKEGETAAGEAPKEGEAAAGEAPKEGEAAQGGEAAVEQPQGAQVTEGQENVKEPEAAATGENGAGGEETSKNENGAATQVERTS</sequence>
<keyword evidence="1" id="KW-0175">Coiled coil</keyword>
<feature type="compositionally biased region" description="Polar residues" evidence="2">
    <location>
        <begin position="450"/>
        <end position="462"/>
    </location>
</feature>
<protein>
    <submittedName>
        <fullName evidence="3">Uncharacterized protein</fullName>
    </submittedName>
</protein>
<evidence type="ECO:0000256" key="1">
    <source>
        <dbReference type="SAM" id="Coils"/>
    </source>
</evidence>
<gene>
    <name evidence="3" type="ORF">TbgDal_XI2860</name>
</gene>
<dbReference type="VEuPathDB" id="TriTrypDB:Tbg972.11.2860"/>
<organism evidence="3 4">
    <name type="scientific">Trypanosoma brucei gambiense (strain MHOM/CI/86/DAL972)</name>
    <dbReference type="NCBI Taxonomy" id="679716"/>
    <lineage>
        <taxon>Eukaryota</taxon>
        <taxon>Discoba</taxon>
        <taxon>Euglenozoa</taxon>
        <taxon>Kinetoplastea</taxon>
        <taxon>Metakinetoplastina</taxon>
        <taxon>Trypanosomatida</taxon>
        <taxon>Trypanosomatidae</taxon>
        <taxon>Trypanosoma</taxon>
    </lineage>
</organism>
<proteinExistence type="predicted"/>
<evidence type="ECO:0000313" key="4">
    <source>
        <dbReference type="Proteomes" id="UP000002316"/>
    </source>
</evidence>
<dbReference type="GeneID" id="23867260"/>
<dbReference type="Proteomes" id="UP000002316">
    <property type="component" value="Chromosome 11"/>
</dbReference>
<evidence type="ECO:0000313" key="3">
    <source>
        <dbReference type="EMBL" id="CBH17169.1"/>
    </source>
</evidence>
<feature type="compositionally biased region" description="Basic and acidic residues" evidence="2">
    <location>
        <begin position="366"/>
        <end position="405"/>
    </location>
</feature>
<feature type="region of interest" description="Disordered" evidence="2">
    <location>
        <begin position="332"/>
        <end position="462"/>
    </location>
</feature>
<evidence type="ECO:0000256" key="2">
    <source>
        <dbReference type="SAM" id="MobiDB-lite"/>
    </source>
</evidence>
<feature type="compositionally biased region" description="Acidic residues" evidence="2">
    <location>
        <begin position="340"/>
        <end position="351"/>
    </location>
</feature>
<dbReference type="KEGG" id="tbg:TbgDal_XI2860"/>
<dbReference type="EMBL" id="FN554974">
    <property type="protein sequence ID" value="CBH17169.1"/>
    <property type="molecule type" value="Genomic_DNA"/>
</dbReference>
<dbReference type="AlphaFoldDB" id="D0A668"/>
<accession>D0A668</accession>
<feature type="compositionally biased region" description="Low complexity" evidence="2">
    <location>
        <begin position="406"/>
        <end position="420"/>
    </location>
</feature>
<dbReference type="OrthoDB" id="265280at2759"/>
<name>D0A668_TRYB9</name>
<dbReference type="RefSeq" id="XP_011779433.1">
    <property type="nucleotide sequence ID" value="XM_011781131.1"/>
</dbReference>
<feature type="coiled-coil region" evidence="1">
    <location>
        <begin position="196"/>
        <end position="241"/>
    </location>
</feature>